<protein>
    <submittedName>
        <fullName evidence="5">HTH-type transcriptional regulator</fullName>
    </submittedName>
</protein>
<dbReference type="PROSITE" id="PS51118">
    <property type="entry name" value="HTH_HXLR"/>
    <property type="match status" value="1"/>
</dbReference>
<evidence type="ECO:0000313" key="6">
    <source>
        <dbReference type="Proteomes" id="UP000672657"/>
    </source>
</evidence>
<accession>A0ABM8TW98</accession>
<name>A0ABM8TW98_9BURK</name>
<dbReference type="Pfam" id="PF01638">
    <property type="entry name" value="HxlR"/>
    <property type="match status" value="1"/>
</dbReference>
<keyword evidence="3" id="KW-0804">Transcription</keyword>
<sequence>MRRKILDPSPCPIGRALNEIGDWWTLLIVREAFHGATRFRDFERLPISKNILSIRLKLLLEAGIFELESSDEAGRAVSTYRLTEKGEKLWMVLVSLRQWGEEFLFDEGEEMSWLLDPAGQPVKRLRVQASDGTDLTRRQTRLEVRQVTVSAGKPQ</sequence>
<dbReference type="PANTHER" id="PTHR33204:SF18">
    <property type="entry name" value="TRANSCRIPTIONAL REGULATORY PROTEIN"/>
    <property type="match status" value="1"/>
</dbReference>
<dbReference type="EMBL" id="CAJPVI010000100">
    <property type="protein sequence ID" value="CAG2160965.1"/>
    <property type="molecule type" value="Genomic_DNA"/>
</dbReference>
<keyword evidence="2" id="KW-0238">DNA-binding</keyword>
<keyword evidence="6" id="KW-1185">Reference proteome</keyword>
<evidence type="ECO:0000256" key="1">
    <source>
        <dbReference type="ARBA" id="ARBA00023015"/>
    </source>
</evidence>
<organism evidence="5 6">
    <name type="scientific">Cupriavidus numazuensis</name>
    <dbReference type="NCBI Taxonomy" id="221992"/>
    <lineage>
        <taxon>Bacteria</taxon>
        <taxon>Pseudomonadati</taxon>
        <taxon>Pseudomonadota</taxon>
        <taxon>Betaproteobacteria</taxon>
        <taxon>Burkholderiales</taxon>
        <taxon>Burkholderiaceae</taxon>
        <taxon>Cupriavidus</taxon>
    </lineage>
</organism>
<dbReference type="SUPFAM" id="SSF46785">
    <property type="entry name" value="Winged helix' DNA-binding domain"/>
    <property type="match status" value="1"/>
</dbReference>
<dbReference type="Proteomes" id="UP000672657">
    <property type="component" value="Unassembled WGS sequence"/>
</dbReference>
<dbReference type="InterPro" id="IPR002577">
    <property type="entry name" value="HTH_HxlR"/>
</dbReference>
<reference evidence="5 6" key="1">
    <citation type="submission" date="2021-03" db="EMBL/GenBank/DDBJ databases">
        <authorList>
            <person name="Peeters C."/>
        </authorList>
    </citation>
    <scope>NUCLEOTIDE SEQUENCE [LARGE SCALE GENOMIC DNA]</scope>
    <source>
        <strain evidence="5 6">LMG 26411</strain>
    </source>
</reference>
<proteinExistence type="predicted"/>
<dbReference type="RefSeq" id="WP_211958604.1">
    <property type="nucleotide sequence ID" value="NZ_CAJPVI010000100.1"/>
</dbReference>
<dbReference type="InterPro" id="IPR036388">
    <property type="entry name" value="WH-like_DNA-bd_sf"/>
</dbReference>
<gene>
    <name evidence="5" type="ORF">LMG26411_07894</name>
</gene>
<evidence type="ECO:0000256" key="3">
    <source>
        <dbReference type="ARBA" id="ARBA00023163"/>
    </source>
</evidence>
<dbReference type="InterPro" id="IPR036390">
    <property type="entry name" value="WH_DNA-bd_sf"/>
</dbReference>
<dbReference type="Gene3D" id="1.10.10.10">
    <property type="entry name" value="Winged helix-like DNA-binding domain superfamily/Winged helix DNA-binding domain"/>
    <property type="match status" value="1"/>
</dbReference>
<evidence type="ECO:0000259" key="4">
    <source>
        <dbReference type="PROSITE" id="PS51118"/>
    </source>
</evidence>
<comment type="caution">
    <text evidence="5">The sequence shown here is derived from an EMBL/GenBank/DDBJ whole genome shotgun (WGS) entry which is preliminary data.</text>
</comment>
<evidence type="ECO:0000256" key="2">
    <source>
        <dbReference type="ARBA" id="ARBA00023125"/>
    </source>
</evidence>
<evidence type="ECO:0000313" key="5">
    <source>
        <dbReference type="EMBL" id="CAG2160965.1"/>
    </source>
</evidence>
<keyword evidence="1" id="KW-0805">Transcription regulation</keyword>
<dbReference type="PANTHER" id="PTHR33204">
    <property type="entry name" value="TRANSCRIPTIONAL REGULATOR, MARR FAMILY"/>
    <property type="match status" value="1"/>
</dbReference>
<feature type="domain" description="HTH hxlR-type" evidence="4">
    <location>
        <begin position="11"/>
        <end position="108"/>
    </location>
</feature>